<keyword evidence="2" id="KW-1185">Reference proteome</keyword>
<dbReference type="EMBL" id="ASPP01005510">
    <property type="protein sequence ID" value="ETO30380.1"/>
    <property type="molecule type" value="Genomic_DNA"/>
</dbReference>
<accession>X6NVR7</accession>
<organism evidence="1 2">
    <name type="scientific">Reticulomyxa filosa</name>
    <dbReference type="NCBI Taxonomy" id="46433"/>
    <lineage>
        <taxon>Eukaryota</taxon>
        <taxon>Sar</taxon>
        <taxon>Rhizaria</taxon>
        <taxon>Retaria</taxon>
        <taxon>Foraminifera</taxon>
        <taxon>Monothalamids</taxon>
        <taxon>Reticulomyxidae</taxon>
        <taxon>Reticulomyxa</taxon>
    </lineage>
</organism>
<evidence type="ECO:0000313" key="1">
    <source>
        <dbReference type="EMBL" id="ETO30380.1"/>
    </source>
</evidence>
<dbReference type="AlphaFoldDB" id="X6NVR7"/>
<sequence>MGAKQTTPVVHQFEPITTLAKPITNLANAGLPYSLTNSQCIFYKDEILICGGYRIRECYSYHIQKQQYKFICSYPPAVVLEGHCVLKLKGNNGQGITLLSFGGQDENEIKYTFVMKYRSVWDEEKSESEFVDENQWVPWVHNNKVVQLGRLKDNFRGVRGVIGGKKSDMLFITYFPDKIDVFNLRTFKYIINVKNSTLPTQPHRYGIHFHCF</sequence>
<dbReference type="Proteomes" id="UP000023152">
    <property type="component" value="Unassembled WGS sequence"/>
</dbReference>
<comment type="caution">
    <text evidence="1">The sequence shown here is derived from an EMBL/GenBank/DDBJ whole genome shotgun (WGS) entry which is preliminary data.</text>
</comment>
<gene>
    <name evidence="1" type="ORF">RFI_06744</name>
</gene>
<reference evidence="1 2" key="1">
    <citation type="journal article" date="2013" name="Curr. Biol.">
        <title>The Genome of the Foraminiferan Reticulomyxa filosa.</title>
        <authorList>
            <person name="Glockner G."/>
            <person name="Hulsmann N."/>
            <person name="Schleicher M."/>
            <person name="Noegel A.A."/>
            <person name="Eichinger L."/>
            <person name="Gallinger C."/>
            <person name="Pawlowski J."/>
            <person name="Sierra R."/>
            <person name="Euteneuer U."/>
            <person name="Pillet L."/>
            <person name="Moustafa A."/>
            <person name="Platzer M."/>
            <person name="Groth M."/>
            <person name="Szafranski K."/>
            <person name="Schliwa M."/>
        </authorList>
    </citation>
    <scope>NUCLEOTIDE SEQUENCE [LARGE SCALE GENOMIC DNA]</scope>
</reference>
<proteinExistence type="predicted"/>
<name>X6NVR7_RETFI</name>
<feature type="non-terminal residue" evidence="1">
    <location>
        <position position="212"/>
    </location>
</feature>
<dbReference type="Gene3D" id="2.120.10.80">
    <property type="entry name" value="Kelch-type beta propeller"/>
    <property type="match status" value="1"/>
</dbReference>
<protein>
    <submittedName>
        <fullName evidence="1">Uncharacterized protein</fullName>
    </submittedName>
</protein>
<dbReference type="InterPro" id="IPR015915">
    <property type="entry name" value="Kelch-typ_b-propeller"/>
</dbReference>
<dbReference type="SUPFAM" id="SSF117281">
    <property type="entry name" value="Kelch motif"/>
    <property type="match status" value="1"/>
</dbReference>
<evidence type="ECO:0000313" key="2">
    <source>
        <dbReference type="Proteomes" id="UP000023152"/>
    </source>
</evidence>